<dbReference type="EMBL" id="CAAALY010014259">
    <property type="protein sequence ID" value="VEL12268.1"/>
    <property type="molecule type" value="Genomic_DNA"/>
</dbReference>
<sequence length="106" mass="11541">SLSVKSSRLGRSPERHGWASGQHQLVPKDAAWQSGMAAASREATEWQKPSSSDHCLKLSLTDANGLRGNMTQFGCQLFVLPCGISGLILDWDKLSAYRRTKPGGQE</sequence>
<dbReference type="Proteomes" id="UP000784294">
    <property type="component" value="Unassembled WGS sequence"/>
</dbReference>
<name>A0A448WI02_9PLAT</name>
<evidence type="ECO:0000313" key="3">
    <source>
        <dbReference type="Proteomes" id="UP000784294"/>
    </source>
</evidence>
<feature type="non-terminal residue" evidence="2">
    <location>
        <position position="1"/>
    </location>
</feature>
<gene>
    <name evidence="2" type="ORF">PXEA_LOCUS5708</name>
</gene>
<reference evidence="2" key="1">
    <citation type="submission" date="2018-11" db="EMBL/GenBank/DDBJ databases">
        <authorList>
            <consortium name="Pathogen Informatics"/>
        </authorList>
    </citation>
    <scope>NUCLEOTIDE SEQUENCE</scope>
</reference>
<keyword evidence="3" id="KW-1185">Reference proteome</keyword>
<organism evidence="2 3">
    <name type="scientific">Protopolystoma xenopodis</name>
    <dbReference type="NCBI Taxonomy" id="117903"/>
    <lineage>
        <taxon>Eukaryota</taxon>
        <taxon>Metazoa</taxon>
        <taxon>Spiralia</taxon>
        <taxon>Lophotrochozoa</taxon>
        <taxon>Platyhelminthes</taxon>
        <taxon>Monogenea</taxon>
        <taxon>Polyopisthocotylea</taxon>
        <taxon>Polystomatidea</taxon>
        <taxon>Polystomatidae</taxon>
        <taxon>Protopolystoma</taxon>
    </lineage>
</organism>
<proteinExistence type="predicted"/>
<dbReference type="AlphaFoldDB" id="A0A448WI02"/>
<protein>
    <submittedName>
        <fullName evidence="2">Uncharacterized protein</fullName>
    </submittedName>
</protein>
<evidence type="ECO:0000256" key="1">
    <source>
        <dbReference type="SAM" id="MobiDB-lite"/>
    </source>
</evidence>
<feature type="region of interest" description="Disordered" evidence="1">
    <location>
        <begin position="1"/>
        <end position="23"/>
    </location>
</feature>
<evidence type="ECO:0000313" key="2">
    <source>
        <dbReference type="EMBL" id="VEL12268.1"/>
    </source>
</evidence>
<accession>A0A448WI02</accession>
<comment type="caution">
    <text evidence="2">The sequence shown here is derived from an EMBL/GenBank/DDBJ whole genome shotgun (WGS) entry which is preliminary data.</text>
</comment>